<reference evidence="1" key="1">
    <citation type="submission" date="2021-01" db="EMBL/GenBank/DDBJ databases">
        <authorList>
            <person name="Kaushik A."/>
        </authorList>
    </citation>
    <scope>NUCLEOTIDE SEQUENCE</scope>
    <source>
        <strain evidence="1">AG4-R118</strain>
    </source>
</reference>
<dbReference type="AlphaFoldDB" id="A0A8H3G9J0"/>
<evidence type="ECO:0008006" key="3">
    <source>
        <dbReference type="Google" id="ProtNLM"/>
    </source>
</evidence>
<organism evidence="1 2">
    <name type="scientific">Rhizoctonia solani</name>
    <dbReference type="NCBI Taxonomy" id="456999"/>
    <lineage>
        <taxon>Eukaryota</taxon>
        <taxon>Fungi</taxon>
        <taxon>Dikarya</taxon>
        <taxon>Basidiomycota</taxon>
        <taxon>Agaricomycotina</taxon>
        <taxon>Agaricomycetes</taxon>
        <taxon>Cantharellales</taxon>
        <taxon>Ceratobasidiaceae</taxon>
        <taxon>Rhizoctonia</taxon>
    </lineage>
</organism>
<dbReference type="EMBL" id="CAJMWX010000981">
    <property type="protein sequence ID" value="CAE6441664.1"/>
    <property type="molecule type" value="Genomic_DNA"/>
</dbReference>
<dbReference type="Proteomes" id="UP000663888">
    <property type="component" value="Unassembled WGS sequence"/>
</dbReference>
<protein>
    <recommendedName>
        <fullName evidence="3">DUF1524 domain-containing protein</fullName>
    </recommendedName>
</protein>
<proteinExistence type="predicted"/>
<sequence length="173" mass="19454">MTPHSVNAAIGHYSRIGSQFLVLVTHARVTVLKRDGQNVTTDSECRSTSGAWYSVYDGATWTDALDLDIDHMIPLKEAWVSGARNWTTERRRALANDLEHPQLVAVTVRCSFIQCKGYQLRSKLRTMLTAPKETRILHVGCHPCLLTIVYISDRGSKSSTFMGLAWTPMKRPH</sequence>
<name>A0A8H3G9J0_9AGAM</name>
<evidence type="ECO:0000313" key="1">
    <source>
        <dbReference type="EMBL" id="CAE6441664.1"/>
    </source>
</evidence>
<evidence type="ECO:0000313" key="2">
    <source>
        <dbReference type="Proteomes" id="UP000663888"/>
    </source>
</evidence>
<accession>A0A8H3G9J0</accession>
<gene>
    <name evidence="1" type="ORF">RDB_LOCUS51490</name>
</gene>
<comment type="caution">
    <text evidence="1">The sequence shown here is derived from an EMBL/GenBank/DDBJ whole genome shotgun (WGS) entry which is preliminary data.</text>
</comment>